<feature type="region of interest" description="Disordered" evidence="2">
    <location>
        <begin position="384"/>
        <end position="434"/>
    </location>
</feature>
<dbReference type="Proteomes" id="UP000245699">
    <property type="component" value="Unassembled WGS sequence"/>
</dbReference>
<comment type="caution">
    <text evidence="4">The sequence shown here is derived from an EMBL/GenBank/DDBJ whole genome shotgun (WGS) entry which is preliminary data.</text>
</comment>
<evidence type="ECO:0000259" key="3">
    <source>
        <dbReference type="PROSITE" id="PS50103"/>
    </source>
</evidence>
<reference evidence="4 5" key="1">
    <citation type="journal article" date="2018" name="MBio">
        <title>Comparative Genomics Reveals the Core Gene Toolbox for the Fungus-Insect Symbiosis.</title>
        <authorList>
            <person name="Wang Y."/>
            <person name="Stata M."/>
            <person name="Wang W."/>
            <person name="Stajich J.E."/>
            <person name="White M.M."/>
            <person name="Moncalvo J.M."/>
        </authorList>
    </citation>
    <scope>NUCLEOTIDE SEQUENCE [LARGE SCALE GENOMIC DNA]</scope>
    <source>
        <strain evidence="4 5">AUS-77-4</strain>
    </source>
</reference>
<evidence type="ECO:0000313" key="4">
    <source>
        <dbReference type="EMBL" id="PVU85331.1"/>
    </source>
</evidence>
<dbReference type="PANTHER" id="PTHR15725:SF14">
    <property type="entry name" value="ZINC FINGER CCCH DOMAIN-CONTAINING PROTEIN 11A"/>
    <property type="match status" value="1"/>
</dbReference>
<dbReference type="PANTHER" id="PTHR15725">
    <property type="entry name" value="ZN-FINGER, C-X8-C-X5-C-X3-H TYPE-CONTAINING"/>
    <property type="match status" value="1"/>
</dbReference>
<sequence length="650" mass="72768">MTVDGRQDCYFFIKSSCLKGNSCQFRHNQGAKNSTLVCPEWKEKKTCTIDNCQNRHSEYKEVSQHDIIPNKSEIACYWEKNGGCLNKDCTFKHVKPKETLISPNSIPPSSTTIQTITETYPQLQTVHNSQKFINTTEFGTEQTKIILKPAISSVFPNVNTQSKNVVFASKLLAQTVNKPLDNTITSKPEVKDSLQITTPSISNIQKPEKVVITSNVPNTNTIKPIDKEALLKSFLSAKTNKNSSGNPFQVNNNFFGINNNQGNSIANSTSVGKEVLKLDNKNDNVSETENGIPKDIRKKSLKEQYGALNSKKPNKNIENKLSSTLNLEKTKKKILNNNLKKNDKEKLTNVNNSKLNVVSTTTAPIKVKSLAEILAEKRAKKLLEATQTPKKLDNQENPTNENRNDKSALYKSSTVSANGDTGAKPTISKTDKAESTKNITNLYLKNSEKPLKAESTKALCDSSLSSELEIDIYKKIDLPIDDITESDKSEFANLENHISTAKHKPMIYFNNSKKRMKFSQNGINSEPMSENNNELFPRSEHSLSSINLNFEKNNMEINSLGLEIDLPKQKSEIGGGKEILIFDSEKNQKLKESEKDQEMEFLESFNFGYDLETELEEIDIEMELESIDNDPALSCPLTTLNSFSDHIANA</sequence>
<feature type="compositionally biased region" description="Polar residues" evidence="2">
    <location>
        <begin position="410"/>
        <end position="419"/>
    </location>
</feature>
<dbReference type="Gene3D" id="4.10.1000.10">
    <property type="entry name" value="Zinc finger, CCCH-type"/>
    <property type="match status" value="1"/>
</dbReference>
<feature type="domain" description="C3H1-type" evidence="3">
    <location>
        <begin position="4"/>
        <end position="30"/>
    </location>
</feature>
<dbReference type="EMBL" id="MBFT01001096">
    <property type="protein sequence ID" value="PVU85331.1"/>
    <property type="molecule type" value="Genomic_DNA"/>
</dbReference>
<dbReference type="PROSITE" id="PS50103">
    <property type="entry name" value="ZF_C3H1"/>
    <property type="match status" value="1"/>
</dbReference>
<dbReference type="InterPro" id="IPR000571">
    <property type="entry name" value="Znf_CCCH"/>
</dbReference>
<dbReference type="STRING" id="61424.A0A2T9XZ14"/>
<organism evidence="4 5">
    <name type="scientific">Furculomyces boomerangus</name>
    <dbReference type="NCBI Taxonomy" id="61424"/>
    <lineage>
        <taxon>Eukaryota</taxon>
        <taxon>Fungi</taxon>
        <taxon>Fungi incertae sedis</taxon>
        <taxon>Zoopagomycota</taxon>
        <taxon>Kickxellomycotina</taxon>
        <taxon>Harpellomycetes</taxon>
        <taxon>Harpellales</taxon>
        <taxon>Harpellaceae</taxon>
        <taxon>Furculomyces</taxon>
    </lineage>
</organism>
<keyword evidence="1" id="KW-0862">Zinc</keyword>
<dbReference type="GO" id="GO:0008270">
    <property type="term" value="F:zinc ion binding"/>
    <property type="evidence" value="ECO:0007669"/>
    <property type="project" value="UniProtKB-KW"/>
</dbReference>
<keyword evidence="1" id="KW-0479">Metal-binding</keyword>
<keyword evidence="1" id="KW-0863">Zinc-finger</keyword>
<feature type="compositionally biased region" description="Polar residues" evidence="2">
    <location>
        <begin position="385"/>
        <end position="401"/>
    </location>
</feature>
<name>A0A2T9XZ14_9FUNG</name>
<dbReference type="Pfam" id="PF15663">
    <property type="entry name" value="zf-CCCH_3"/>
    <property type="match status" value="1"/>
</dbReference>
<dbReference type="SMART" id="SM00356">
    <property type="entry name" value="ZnF_C3H1"/>
    <property type="match status" value="3"/>
</dbReference>
<evidence type="ECO:0000256" key="1">
    <source>
        <dbReference type="PROSITE-ProRule" id="PRU00723"/>
    </source>
</evidence>
<protein>
    <recommendedName>
        <fullName evidence="3">C3H1-type domain-containing protein</fullName>
    </recommendedName>
</protein>
<gene>
    <name evidence="4" type="ORF">BB559_007069</name>
</gene>
<dbReference type="OrthoDB" id="5395350at2759"/>
<dbReference type="AlphaFoldDB" id="A0A2T9XZ14"/>
<feature type="zinc finger region" description="C3H1-type" evidence="1">
    <location>
        <begin position="4"/>
        <end position="30"/>
    </location>
</feature>
<evidence type="ECO:0000256" key="2">
    <source>
        <dbReference type="SAM" id="MobiDB-lite"/>
    </source>
</evidence>
<proteinExistence type="predicted"/>
<dbReference type="InterPro" id="IPR041686">
    <property type="entry name" value="Znf-CCCH_3"/>
</dbReference>
<accession>A0A2T9XZ14</accession>
<keyword evidence="5" id="KW-1185">Reference proteome</keyword>
<evidence type="ECO:0000313" key="5">
    <source>
        <dbReference type="Proteomes" id="UP000245699"/>
    </source>
</evidence>